<proteinExistence type="predicted"/>
<evidence type="ECO:0000313" key="1">
    <source>
        <dbReference type="EMBL" id="PKR51951.1"/>
    </source>
</evidence>
<dbReference type="EMBL" id="NWTK01000012">
    <property type="protein sequence ID" value="PKR51951.1"/>
    <property type="molecule type" value="Genomic_DNA"/>
</dbReference>
<gene>
    <name evidence="1" type="ORF">COO20_17665</name>
</gene>
<dbReference type="Proteomes" id="UP000233597">
    <property type="component" value="Unassembled WGS sequence"/>
</dbReference>
<dbReference type="RefSeq" id="WP_101268959.1">
    <property type="nucleotide sequence ID" value="NZ_NWTK01000012.1"/>
</dbReference>
<sequence length="190" mass="22577">MKLPDFKNHPLFPFSDFRENDASFQLLIDFWQQLVKESLGDELFPECETLQDYERDNGPEPFHNPVMFDFWVPSLNRGARITLTENFDNSPLLVDAKEDERFSAYDPFVFYMSFRRLPDDSKDIEQIVLCSDMSDSSLEATQEKLRDFLIDQVSVDEIEQMIENEIKNIPNYPTKEEWDEYWDRMSEDGN</sequence>
<dbReference type="AlphaFoldDB" id="A0A2N3KN16"/>
<dbReference type="OrthoDB" id="7107916at2"/>
<comment type="caution">
    <text evidence="1">The sequence shown here is derived from an EMBL/GenBank/DDBJ whole genome shotgun (WGS) entry which is preliminary data.</text>
</comment>
<reference evidence="1 2" key="1">
    <citation type="submission" date="2017-09" db="EMBL/GenBank/DDBJ databases">
        <title>Biodiversity and function of Thalassospira species in the particle-attached aromatic-hydrocarbon-degrading consortia from the surface seawater of the South China Sea.</title>
        <authorList>
            <person name="Dong C."/>
            <person name="Liu R."/>
            <person name="Shao Z."/>
        </authorList>
    </citation>
    <scope>NUCLEOTIDE SEQUENCE [LARGE SCALE GENOMIC DNA]</scope>
    <source>
        <strain evidence="1 2">CSC1P2</strain>
    </source>
</reference>
<protein>
    <submittedName>
        <fullName evidence="1">Uncharacterized protein</fullName>
    </submittedName>
</protein>
<organism evidence="1 2">
    <name type="scientific">Thalassospira marina</name>
    <dbReference type="NCBI Taxonomy" id="2048283"/>
    <lineage>
        <taxon>Bacteria</taxon>
        <taxon>Pseudomonadati</taxon>
        <taxon>Pseudomonadota</taxon>
        <taxon>Alphaproteobacteria</taxon>
        <taxon>Rhodospirillales</taxon>
        <taxon>Thalassospiraceae</taxon>
        <taxon>Thalassospira</taxon>
    </lineage>
</organism>
<accession>A0A2N3KN16</accession>
<evidence type="ECO:0000313" key="2">
    <source>
        <dbReference type="Proteomes" id="UP000233597"/>
    </source>
</evidence>
<name>A0A2N3KN16_9PROT</name>